<comment type="caution">
    <text evidence="1">The sequence shown here is derived from an EMBL/GenBank/DDBJ whole genome shotgun (WGS) entry which is preliminary data.</text>
</comment>
<dbReference type="SUPFAM" id="SSF47240">
    <property type="entry name" value="Ferritin-like"/>
    <property type="match status" value="1"/>
</dbReference>
<gene>
    <name evidence="1" type="ORF">FAZ21_16310</name>
</gene>
<dbReference type="GO" id="GO:0016491">
    <property type="term" value="F:oxidoreductase activity"/>
    <property type="evidence" value="ECO:0007669"/>
    <property type="project" value="InterPro"/>
</dbReference>
<protein>
    <submittedName>
        <fullName evidence="1">Diiron oxygenase</fullName>
    </submittedName>
</protein>
<proteinExistence type="predicted"/>
<sequence>MLIAEQNEITAQWYQRATVRYTPRIIVPDYSDEELIYPLARCAVCEHPLVLERGQATRAFILAQAAYQFLYGVGLLETKFVIQCSLDLLHNQIPGIGEFDKLQALTVIIDEGYHAHVALDYIMQMQHQSGITPLQVPESNHKLDAAARASATLPPAMRPDFQLLAVTLAENVLTEEIATLGRDKGLAQTFTTLMMDHTRDEGRHSGYFADLMKKRWTQLPQATRDQFTQMMPDYLEDFLGTDTTRQFERRILRACKFTPQQIEQIIAESESEFIDLHRQLTQKTRIRLDRLLKQIGVREPDTNTTATAHASDAA</sequence>
<dbReference type="InterPro" id="IPR025859">
    <property type="entry name" value="AurF/CmlI"/>
</dbReference>
<accession>A0A4U0PHK0</accession>
<dbReference type="InterPro" id="IPR009078">
    <property type="entry name" value="Ferritin-like_SF"/>
</dbReference>
<dbReference type="OrthoDB" id="8437084at2"/>
<dbReference type="InterPro" id="IPR012348">
    <property type="entry name" value="RNR-like"/>
</dbReference>
<dbReference type="AlphaFoldDB" id="A0A4U0PHK0"/>
<keyword evidence="2" id="KW-1185">Reference proteome</keyword>
<reference evidence="1 2" key="1">
    <citation type="submission" date="2019-04" db="EMBL/GenBank/DDBJ databases">
        <title>Chitiniphilus eburnea sp. nov., a novel chitinolytic bacterium isolated from aquaculture sludge.</title>
        <authorList>
            <person name="Sheng M."/>
        </authorList>
    </citation>
    <scope>NUCLEOTIDE SEQUENCE [LARGE SCALE GENOMIC DNA]</scope>
    <source>
        <strain evidence="1 2">HX-2-15</strain>
    </source>
</reference>
<evidence type="ECO:0000313" key="1">
    <source>
        <dbReference type="EMBL" id="TJZ67433.1"/>
    </source>
</evidence>
<dbReference type="Proteomes" id="UP000310016">
    <property type="component" value="Unassembled WGS sequence"/>
</dbReference>
<name>A0A4U0PHK0_9NEIS</name>
<evidence type="ECO:0000313" key="2">
    <source>
        <dbReference type="Proteomes" id="UP000310016"/>
    </source>
</evidence>
<dbReference type="RefSeq" id="WP_136774511.1">
    <property type="nucleotide sequence ID" value="NZ_CP156074.1"/>
</dbReference>
<dbReference type="EMBL" id="SUMF01000027">
    <property type="protein sequence ID" value="TJZ67433.1"/>
    <property type="molecule type" value="Genomic_DNA"/>
</dbReference>
<organism evidence="1 2">
    <name type="scientific">Chitiniphilus eburneus</name>
    <dbReference type="NCBI Taxonomy" id="2571148"/>
    <lineage>
        <taxon>Bacteria</taxon>
        <taxon>Pseudomonadati</taxon>
        <taxon>Pseudomonadota</taxon>
        <taxon>Betaproteobacteria</taxon>
        <taxon>Neisseriales</taxon>
        <taxon>Chitinibacteraceae</taxon>
        <taxon>Chitiniphilus</taxon>
    </lineage>
</organism>
<dbReference type="Pfam" id="PF11583">
    <property type="entry name" value="AurF"/>
    <property type="match status" value="1"/>
</dbReference>
<dbReference type="Gene3D" id="1.10.620.20">
    <property type="entry name" value="Ribonucleotide Reductase, subunit A"/>
    <property type="match status" value="1"/>
</dbReference>